<dbReference type="PANTHER" id="PTHR12905:SF0">
    <property type="entry name" value="CALCINEURIN-LIKE PHOSPHOESTERASE DOMAIN-CONTAINING PROTEIN"/>
    <property type="match status" value="1"/>
</dbReference>
<feature type="compositionally biased region" description="Polar residues" evidence="1">
    <location>
        <begin position="100"/>
        <end position="115"/>
    </location>
</feature>
<dbReference type="EMBL" id="WIGN01000091">
    <property type="protein sequence ID" value="KAF6810084.1"/>
    <property type="molecule type" value="Genomic_DNA"/>
</dbReference>
<feature type="region of interest" description="Disordered" evidence="1">
    <location>
        <begin position="90"/>
        <end position="115"/>
    </location>
</feature>
<evidence type="ECO:0000259" key="2">
    <source>
        <dbReference type="Pfam" id="PF00149"/>
    </source>
</evidence>
<proteinExistence type="predicted"/>
<gene>
    <name evidence="3" type="ORF">CSOJ01_06496</name>
</gene>
<dbReference type="Pfam" id="PF00149">
    <property type="entry name" value="Metallophos"/>
    <property type="match status" value="1"/>
</dbReference>
<protein>
    <recommendedName>
        <fullName evidence="2">Calcineurin-like phosphoesterase domain-containing protein</fullName>
    </recommendedName>
</protein>
<dbReference type="PANTHER" id="PTHR12905">
    <property type="entry name" value="METALLOPHOSPHOESTERASE"/>
    <property type="match status" value="1"/>
</dbReference>
<dbReference type="InterPro" id="IPR051693">
    <property type="entry name" value="UPF0046_metallophosphoest"/>
</dbReference>
<organism evidence="3 4">
    <name type="scientific">Colletotrichum sojae</name>
    <dbReference type="NCBI Taxonomy" id="2175907"/>
    <lineage>
        <taxon>Eukaryota</taxon>
        <taxon>Fungi</taxon>
        <taxon>Dikarya</taxon>
        <taxon>Ascomycota</taxon>
        <taxon>Pezizomycotina</taxon>
        <taxon>Sordariomycetes</taxon>
        <taxon>Hypocreomycetidae</taxon>
        <taxon>Glomerellales</taxon>
        <taxon>Glomerellaceae</taxon>
        <taxon>Colletotrichum</taxon>
        <taxon>Colletotrichum orchidearum species complex</taxon>
    </lineage>
</organism>
<dbReference type="Gene3D" id="3.60.21.10">
    <property type="match status" value="1"/>
</dbReference>
<dbReference type="InterPro" id="IPR004843">
    <property type="entry name" value="Calcineurin-like_PHP"/>
</dbReference>
<evidence type="ECO:0000256" key="1">
    <source>
        <dbReference type="SAM" id="MobiDB-lite"/>
    </source>
</evidence>
<name>A0A8H6JBJ2_9PEZI</name>
<comment type="caution">
    <text evidence="3">The sequence shown here is derived from an EMBL/GenBank/DDBJ whole genome shotgun (WGS) entry which is preliminary data.</text>
</comment>
<dbReference type="Proteomes" id="UP000652219">
    <property type="component" value="Unassembled WGS sequence"/>
</dbReference>
<keyword evidence="4" id="KW-1185">Reference proteome</keyword>
<feature type="domain" description="Calcineurin-like phosphoesterase" evidence="2">
    <location>
        <begin position="13"/>
        <end position="83"/>
    </location>
</feature>
<reference evidence="3 4" key="1">
    <citation type="journal article" date="2020" name="Phytopathology">
        <title>Genome Sequence Resources of Colletotrichum truncatum, C. plurivorum, C. musicola, and C. sojae: Four Species Pathogenic to Soybean (Glycine max).</title>
        <authorList>
            <person name="Rogerio F."/>
            <person name="Boufleur T.R."/>
            <person name="Ciampi-Guillardi M."/>
            <person name="Sukno S.A."/>
            <person name="Thon M.R."/>
            <person name="Massola Junior N.S."/>
            <person name="Baroncelli R."/>
        </authorList>
    </citation>
    <scope>NUCLEOTIDE SEQUENCE [LARGE SCALE GENOMIC DNA]</scope>
    <source>
        <strain evidence="3 4">LFN0009</strain>
    </source>
</reference>
<dbReference type="AlphaFoldDB" id="A0A8H6JBJ2"/>
<accession>A0A8H6JBJ2</accession>
<dbReference type="GO" id="GO:0016787">
    <property type="term" value="F:hydrolase activity"/>
    <property type="evidence" value="ECO:0007669"/>
    <property type="project" value="InterPro"/>
</dbReference>
<dbReference type="InterPro" id="IPR029052">
    <property type="entry name" value="Metallo-depent_PP-like"/>
</dbReference>
<sequence length="115" mass="12623">MRTQVMSSHVTTRFLVMSDTHGQGTYSDYAPNESFDVVIHCGNLTQHSKLAEFRDTLEMLSGLRAPLKLVIVGNHDFTLDPDAFKTKIEEAKAGPRLGPTRSTVNGTEGSSRSGR</sequence>
<evidence type="ECO:0000313" key="3">
    <source>
        <dbReference type="EMBL" id="KAF6810084.1"/>
    </source>
</evidence>
<evidence type="ECO:0000313" key="4">
    <source>
        <dbReference type="Proteomes" id="UP000652219"/>
    </source>
</evidence>
<dbReference type="SUPFAM" id="SSF56300">
    <property type="entry name" value="Metallo-dependent phosphatases"/>
    <property type="match status" value="1"/>
</dbReference>